<dbReference type="Proteomes" id="UP001243009">
    <property type="component" value="Unassembled WGS sequence"/>
</dbReference>
<dbReference type="EMBL" id="JAUTWS010000065">
    <property type="protein sequence ID" value="MDO9712988.1"/>
    <property type="molecule type" value="Genomic_DNA"/>
</dbReference>
<dbReference type="RefSeq" id="WP_305107847.1">
    <property type="nucleotide sequence ID" value="NZ_JAUTWS010000065.1"/>
</dbReference>
<reference evidence="1 2" key="1">
    <citation type="submission" date="2023-08" db="EMBL/GenBank/DDBJ databases">
        <title>The draft genome sequence of Paracraurococcus sp. LOR1-02.</title>
        <authorList>
            <person name="Kingkaew E."/>
            <person name="Tanasupawat S."/>
        </authorList>
    </citation>
    <scope>NUCLEOTIDE SEQUENCE [LARGE SCALE GENOMIC DNA]</scope>
    <source>
        <strain evidence="1 2">LOR1-02</strain>
    </source>
</reference>
<organism evidence="1 2">
    <name type="scientific">Paracraurococcus lichenis</name>
    <dbReference type="NCBI Taxonomy" id="3064888"/>
    <lineage>
        <taxon>Bacteria</taxon>
        <taxon>Pseudomonadati</taxon>
        <taxon>Pseudomonadota</taxon>
        <taxon>Alphaproteobacteria</taxon>
        <taxon>Acetobacterales</taxon>
        <taxon>Roseomonadaceae</taxon>
        <taxon>Paracraurococcus</taxon>
    </lineage>
</organism>
<proteinExistence type="predicted"/>
<protein>
    <submittedName>
        <fullName evidence="1">Uncharacterized protein</fullName>
    </submittedName>
</protein>
<comment type="caution">
    <text evidence="1">The sequence shown here is derived from an EMBL/GenBank/DDBJ whole genome shotgun (WGS) entry which is preliminary data.</text>
</comment>
<accession>A0ABT9EAI1</accession>
<evidence type="ECO:0000313" key="2">
    <source>
        <dbReference type="Proteomes" id="UP001243009"/>
    </source>
</evidence>
<name>A0ABT9EAI1_9PROT</name>
<evidence type="ECO:0000313" key="1">
    <source>
        <dbReference type="EMBL" id="MDO9712988.1"/>
    </source>
</evidence>
<keyword evidence="2" id="KW-1185">Reference proteome</keyword>
<gene>
    <name evidence="1" type="ORF">Q7A36_31965</name>
</gene>
<sequence length="57" mass="6062">MRHGMLAAALLGGWVAQAAAEERFPQLTPGQMTPEQKRVAEAIMSGPRGRLSGPFNA</sequence>